<dbReference type="Proteomes" id="UP000253153">
    <property type="component" value="Unassembled WGS sequence"/>
</dbReference>
<dbReference type="AlphaFoldDB" id="A0A366QW14"/>
<feature type="region of interest" description="Disordered" evidence="1">
    <location>
        <begin position="28"/>
        <end position="57"/>
    </location>
</feature>
<evidence type="ECO:0000259" key="3">
    <source>
        <dbReference type="PROSITE" id="PS51212"/>
    </source>
</evidence>
<evidence type="ECO:0000313" key="5">
    <source>
        <dbReference type="Proteomes" id="UP000253153"/>
    </source>
</evidence>
<feature type="domain" description="WSC" evidence="3">
    <location>
        <begin position="287"/>
        <end position="380"/>
    </location>
</feature>
<feature type="compositionally biased region" description="Low complexity" evidence="1">
    <location>
        <begin position="662"/>
        <end position="680"/>
    </location>
</feature>
<dbReference type="Pfam" id="PF01822">
    <property type="entry name" value="WSC"/>
    <property type="match status" value="1"/>
</dbReference>
<evidence type="ECO:0000256" key="2">
    <source>
        <dbReference type="SAM" id="SignalP"/>
    </source>
</evidence>
<dbReference type="GeneID" id="41999523"/>
<keyword evidence="5" id="KW-1185">Reference proteome</keyword>
<feature type="signal peptide" evidence="2">
    <location>
        <begin position="1"/>
        <end position="17"/>
    </location>
</feature>
<dbReference type="OrthoDB" id="2019572at2759"/>
<dbReference type="EMBL" id="QKXC01000276">
    <property type="protein sequence ID" value="RBR08912.1"/>
    <property type="molecule type" value="Genomic_DNA"/>
</dbReference>
<dbReference type="SMART" id="SM00321">
    <property type="entry name" value="WSC"/>
    <property type="match status" value="1"/>
</dbReference>
<protein>
    <recommendedName>
        <fullName evidence="3">WSC domain-containing protein</fullName>
    </recommendedName>
</protein>
<accession>A0A366QW14</accession>
<comment type="caution">
    <text evidence="4">The sequence shown here is derived from an EMBL/GenBank/DDBJ whole genome shotgun (WGS) entry which is preliminary data.</text>
</comment>
<proteinExistence type="predicted"/>
<sequence length="716" mass="73069">MRFTPGLLLALASSVAAQRFTNSSTPVTELSTATGTETAIPSSSAGPPAPVDLADADLGPGASLTTLPDGSVAVLLSGIANGVATFSVGGGLPDGISLGDLIQILFSILVEALENNGKRAATDCQLEVTVDGQRVFIEDLETTDGLVGKSTNGAEAGAQDPVLKFNNICGDNPVALTVANVKVAADDGTGNGGGNGGGTDPIVTDSTLTNAEGEPTGTETLTFFPTNSEGAITNSEGETIIPTDTAATNSEGALTNSEGETVTATGTETAPIATATSPAGFPGSIGNFALFGCVGSNNGFPTFELSESSGSMDLDRCASNCDGRGYFGVRDTDCYCGDEIDSDNTSRVDIDQCDIECPGDDSEFCGGDAPLDRMNRFSRRQSAIPNTVLLTVYVSLGGSVTLTDILTATVTDQDTITTTFTTTISDASTTETKTVTAIYECYNGQCYPETGKGGRIVYVFKPYPGEECDGEYVYISEACDCKGGSQYVPHYCSNGSCNGKQVYKPEQCDDWYNYDVCYTPVDCESCEHGQVIYKPWENSYGTPEHPKMPEIPACSHPECPAIEHESKPTPPCVGDHCEDSGSKGGNNGGSDSGSKGETPCVGDHCGSSDSGSKGETPCVGDHCEETGSKGSNNGGSGNNGGSSDSGSKGETPCVGDHCTTEGSGSKGQNNGGSSDSGSKGEAPCSGDHCEPTIVNGAGKQAVSGLAFLAAVAAALL</sequence>
<dbReference type="PROSITE" id="PS51212">
    <property type="entry name" value="WSC"/>
    <property type="match status" value="1"/>
</dbReference>
<organism evidence="4 5">
    <name type="scientific">Fusarium coffeatum</name>
    <dbReference type="NCBI Taxonomy" id="231269"/>
    <lineage>
        <taxon>Eukaryota</taxon>
        <taxon>Fungi</taxon>
        <taxon>Dikarya</taxon>
        <taxon>Ascomycota</taxon>
        <taxon>Pezizomycotina</taxon>
        <taxon>Sordariomycetes</taxon>
        <taxon>Hypocreomycetidae</taxon>
        <taxon>Hypocreales</taxon>
        <taxon>Nectriaceae</taxon>
        <taxon>Fusarium</taxon>
        <taxon>Fusarium incarnatum-equiseti species complex</taxon>
    </lineage>
</organism>
<gene>
    <name evidence="4" type="ORF">FIESC28_10092</name>
</gene>
<reference evidence="4 5" key="1">
    <citation type="submission" date="2018-06" db="EMBL/GenBank/DDBJ databases">
        <title>Fusarium incarnatum-equiseti species complex species 28.</title>
        <authorList>
            <person name="Gardiner D.M."/>
        </authorList>
    </citation>
    <scope>NUCLEOTIDE SEQUENCE [LARGE SCALE GENOMIC DNA]</scope>
    <source>
        <strain evidence="4 5">FIESC_28</strain>
    </source>
</reference>
<feature type="region of interest" description="Disordered" evidence="1">
    <location>
        <begin position="627"/>
        <end position="690"/>
    </location>
</feature>
<dbReference type="InterPro" id="IPR002889">
    <property type="entry name" value="WSC_carb-bd"/>
</dbReference>
<name>A0A366QW14_9HYPO</name>
<evidence type="ECO:0000313" key="4">
    <source>
        <dbReference type="EMBL" id="RBR08912.1"/>
    </source>
</evidence>
<keyword evidence="2" id="KW-0732">Signal</keyword>
<dbReference type="RefSeq" id="XP_031011712.1">
    <property type="nucleotide sequence ID" value="XM_031164227.1"/>
</dbReference>
<feature type="chain" id="PRO_5017050072" description="WSC domain-containing protein" evidence="2">
    <location>
        <begin position="18"/>
        <end position="716"/>
    </location>
</feature>
<evidence type="ECO:0000256" key="1">
    <source>
        <dbReference type="SAM" id="MobiDB-lite"/>
    </source>
</evidence>
<feature type="compositionally biased region" description="Polar residues" evidence="1">
    <location>
        <begin position="28"/>
        <end position="37"/>
    </location>
</feature>